<evidence type="ECO:0000256" key="2">
    <source>
        <dbReference type="PIRSR" id="PIRSR603782-1"/>
    </source>
</evidence>
<dbReference type="Pfam" id="PF02630">
    <property type="entry name" value="SCO1-SenC"/>
    <property type="match status" value="1"/>
</dbReference>
<evidence type="ECO:0000256" key="3">
    <source>
        <dbReference type="PIRSR" id="PIRSR603782-2"/>
    </source>
</evidence>
<dbReference type="InterPro" id="IPR036249">
    <property type="entry name" value="Thioredoxin-like_sf"/>
</dbReference>
<name>A0A4R3KUG1_9SPHI</name>
<evidence type="ECO:0000313" key="4">
    <source>
        <dbReference type="EMBL" id="TCS87895.1"/>
    </source>
</evidence>
<keyword evidence="2" id="KW-0186">Copper</keyword>
<evidence type="ECO:0000313" key="5">
    <source>
        <dbReference type="Proteomes" id="UP000295807"/>
    </source>
</evidence>
<dbReference type="RefSeq" id="WP_132128973.1">
    <property type="nucleotide sequence ID" value="NZ_CP042432.1"/>
</dbReference>
<dbReference type="CDD" id="cd02968">
    <property type="entry name" value="SCO"/>
    <property type="match status" value="1"/>
</dbReference>
<dbReference type="PANTHER" id="PTHR12151">
    <property type="entry name" value="ELECTRON TRANSPORT PROTIN SCO1/SENC FAMILY MEMBER"/>
    <property type="match status" value="1"/>
</dbReference>
<sequence length="205" mass="22805">MRIFVILAGIALLCGCSSGKDKKLPILGRQEISGNDTLYQRIADFRFMNQDSAWISNETFAGKAYVADFFFTSCPSICPIMKKQMLRVYKTFKGNSGISFLSHTIDPRHDSVPVLHEYAADLGVSSDQWHFVTGTRDSVYSLAEKSYMVATLEDETAPGGFIHGGHFILVDKNRHIRGIYDGTSEESVDQLIKDIPLLLNEGTAE</sequence>
<feature type="disulfide bond" description="Redox-active" evidence="3">
    <location>
        <begin position="74"/>
        <end position="78"/>
    </location>
</feature>
<feature type="binding site" evidence="2">
    <location>
        <position position="78"/>
    </location>
    <ligand>
        <name>Cu cation</name>
        <dbReference type="ChEBI" id="CHEBI:23378"/>
    </ligand>
</feature>
<dbReference type="PROSITE" id="PS51257">
    <property type="entry name" value="PROKAR_LIPOPROTEIN"/>
    <property type="match status" value="1"/>
</dbReference>
<dbReference type="SUPFAM" id="SSF52833">
    <property type="entry name" value="Thioredoxin-like"/>
    <property type="match status" value="1"/>
</dbReference>
<dbReference type="GO" id="GO:0046872">
    <property type="term" value="F:metal ion binding"/>
    <property type="evidence" value="ECO:0007669"/>
    <property type="project" value="UniProtKB-KW"/>
</dbReference>
<keyword evidence="2" id="KW-0479">Metal-binding</keyword>
<comment type="similarity">
    <text evidence="1">Belongs to the SCO1/2 family.</text>
</comment>
<protein>
    <submittedName>
        <fullName evidence="4">Protein SCO1/2</fullName>
    </submittedName>
</protein>
<dbReference type="PANTHER" id="PTHR12151:SF25">
    <property type="entry name" value="LINALOOL DEHYDRATASE_ISOMERASE DOMAIN-CONTAINING PROTEIN"/>
    <property type="match status" value="1"/>
</dbReference>
<dbReference type="Gene3D" id="3.40.30.10">
    <property type="entry name" value="Glutaredoxin"/>
    <property type="match status" value="1"/>
</dbReference>
<dbReference type="InterPro" id="IPR003782">
    <property type="entry name" value="SCO1/SenC"/>
</dbReference>
<comment type="caution">
    <text evidence="4">The sequence shown here is derived from an EMBL/GenBank/DDBJ whole genome shotgun (WGS) entry which is preliminary data.</text>
</comment>
<dbReference type="Proteomes" id="UP000295807">
    <property type="component" value="Unassembled WGS sequence"/>
</dbReference>
<keyword evidence="3" id="KW-1015">Disulfide bond</keyword>
<organism evidence="4 5">
    <name type="scientific">Anseongella ginsenosidimutans</name>
    <dbReference type="NCBI Taxonomy" id="496056"/>
    <lineage>
        <taxon>Bacteria</taxon>
        <taxon>Pseudomonadati</taxon>
        <taxon>Bacteroidota</taxon>
        <taxon>Sphingobacteriia</taxon>
        <taxon>Sphingobacteriales</taxon>
        <taxon>Sphingobacteriaceae</taxon>
        <taxon>Anseongella</taxon>
    </lineage>
</organism>
<accession>A0A4R3KUG1</accession>
<proteinExistence type="inferred from homology"/>
<gene>
    <name evidence="4" type="ORF">EDD80_104246</name>
</gene>
<keyword evidence="5" id="KW-1185">Reference proteome</keyword>
<reference evidence="4 5" key="1">
    <citation type="submission" date="2019-03" db="EMBL/GenBank/DDBJ databases">
        <title>Genomic Encyclopedia of Type Strains, Phase IV (KMG-IV): sequencing the most valuable type-strain genomes for metagenomic binning, comparative biology and taxonomic classification.</title>
        <authorList>
            <person name="Goeker M."/>
        </authorList>
    </citation>
    <scope>NUCLEOTIDE SEQUENCE [LARGE SCALE GENOMIC DNA]</scope>
    <source>
        <strain evidence="4 5">DSM 21100</strain>
    </source>
</reference>
<dbReference type="AlphaFoldDB" id="A0A4R3KUG1"/>
<dbReference type="EMBL" id="SMAD01000004">
    <property type="protein sequence ID" value="TCS87895.1"/>
    <property type="molecule type" value="Genomic_DNA"/>
</dbReference>
<dbReference type="OrthoDB" id="9811998at2"/>
<feature type="binding site" evidence="2">
    <location>
        <position position="163"/>
    </location>
    <ligand>
        <name>Cu cation</name>
        <dbReference type="ChEBI" id="CHEBI:23378"/>
    </ligand>
</feature>
<evidence type="ECO:0000256" key="1">
    <source>
        <dbReference type="ARBA" id="ARBA00010996"/>
    </source>
</evidence>
<feature type="binding site" evidence="2">
    <location>
        <position position="74"/>
    </location>
    <ligand>
        <name>Cu cation</name>
        <dbReference type="ChEBI" id="CHEBI:23378"/>
    </ligand>
</feature>